<protein>
    <recommendedName>
        <fullName evidence="5">VWA-like domain-containing protein</fullName>
    </recommendedName>
</protein>
<evidence type="ECO:0000313" key="3">
    <source>
        <dbReference type="EMBL" id="EGL39353.1"/>
    </source>
</evidence>
<keyword evidence="4" id="KW-1185">Reference proteome</keyword>
<dbReference type="PANTHER" id="PTHR38730">
    <property type="entry name" value="SLL7028 PROTEIN"/>
    <property type="match status" value="1"/>
</dbReference>
<evidence type="ECO:0000259" key="2">
    <source>
        <dbReference type="Pfam" id="PF13203"/>
    </source>
</evidence>
<evidence type="ECO:0008006" key="5">
    <source>
        <dbReference type="Google" id="ProtNLM"/>
    </source>
</evidence>
<comment type="caution">
    <text evidence="3">The sequence shown here is derived from an EMBL/GenBank/DDBJ whole genome shotgun (WGS) entry which is preliminary data.</text>
</comment>
<name>A0ABP2L3X4_9FIRM</name>
<dbReference type="InterPro" id="IPR018698">
    <property type="entry name" value="VWA-like_dom"/>
</dbReference>
<dbReference type="PANTHER" id="PTHR38730:SF1">
    <property type="entry name" value="SLL7028 PROTEIN"/>
    <property type="match status" value="1"/>
</dbReference>
<evidence type="ECO:0000259" key="1">
    <source>
        <dbReference type="Pfam" id="PF09967"/>
    </source>
</evidence>
<dbReference type="Proteomes" id="UP000004018">
    <property type="component" value="Unassembled WGS sequence"/>
</dbReference>
<dbReference type="SUPFAM" id="SSF53300">
    <property type="entry name" value="vWA-like"/>
    <property type="match status" value="1"/>
</dbReference>
<proteinExistence type="predicted"/>
<feature type="domain" description="Putative metallopeptidase" evidence="2">
    <location>
        <begin position="88"/>
        <end position="293"/>
    </location>
</feature>
<dbReference type="Pfam" id="PF09967">
    <property type="entry name" value="DUF2201"/>
    <property type="match status" value="1"/>
</dbReference>
<dbReference type="Pfam" id="PF13203">
    <property type="entry name" value="DUF2201_N"/>
    <property type="match status" value="1"/>
</dbReference>
<accession>A0ABP2L3X4</accession>
<reference evidence="3 4" key="1">
    <citation type="submission" date="2011-04" db="EMBL/GenBank/DDBJ databases">
        <authorList>
            <person name="Harkins D.M."/>
            <person name="Madupu R."/>
            <person name="Durkin A.S."/>
            <person name="Torralba M."/>
            <person name="Methe B."/>
            <person name="Sutton G.G."/>
            <person name="Nelson K.E."/>
        </authorList>
    </citation>
    <scope>NUCLEOTIDE SEQUENCE [LARGE SCALE GENOMIC DNA]</scope>
    <source>
        <strain evidence="3 4">UPII 199-6</strain>
    </source>
</reference>
<sequence>MSASIEGDALLLLQELQKHYEDYMATEKHTEETFRMPESFGVDFFHIIDRVTLSLMEDTDNFYGYFSFQMKKAVRFDIAGPTAVSFKSAAYVMYFNPFLFLPLTAKQMATAIKHDILHIVSLHLIRARDLKDTYSKRVLNIAMDVVVNTYLKNLPPDAITLQWVNMQYGLFLPPFETFEYYAEKIQAAVEIRQRNTPYTGSDHSNSIQLAFDPETTHDVWEESDELDTATLQKFTEKYIDAARKGSLSNYLESMIAELKKEAPGLPWSLYVKKFTGAVAAEKKKTVTRRNRRQPERLDLRGKLTGHTARLLVALDISGSISDGEFKQAMVEVLEIVKNFKHEITLVECDDEIRRSYPIKTLADLQPRLDVRGGTRFSPVFAYANSRRIDVLIYFTDGKGEQKLQVPPKNYKVLWVLTGDALSLKEPHGIIKYLKPDKSDDANLDFDNVEKGGYSMNNQEKILL</sequence>
<feature type="domain" description="VWA-like" evidence="1">
    <location>
        <begin position="311"/>
        <end position="429"/>
    </location>
</feature>
<evidence type="ECO:0000313" key="4">
    <source>
        <dbReference type="Proteomes" id="UP000004018"/>
    </source>
</evidence>
<gene>
    <name evidence="3" type="ORF">HMPREF1039_0867</name>
</gene>
<dbReference type="InterPro" id="IPR025154">
    <property type="entry name" value="Put_metallopeptidase_dom"/>
</dbReference>
<dbReference type="EMBL" id="AFIJ01000038">
    <property type="protein sequence ID" value="EGL39353.1"/>
    <property type="molecule type" value="Genomic_DNA"/>
</dbReference>
<dbReference type="RefSeq" id="WP_007391519.1">
    <property type="nucleotide sequence ID" value="NZ_AFIJ01000038.1"/>
</dbReference>
<dbReference type="InterPro" id="IPR036465">
    <property type="entry name" value="vWFA_dom_sf"/>
</dbReference>
<organism evidence="3 4">
    <name type="scientific">Megasphaera lornae</name>
    <dbReference type="NCBI Taxonomy" id="1000568"/>
    <lineage>
        <taxon>Bacteria</taxon>
        <taxon>Bacillati</taxon>
        <taxon>Bacillota</taxon>
        <taxon>Negativicutes</taxon>
        <taxon>Veillonellales</taxon>
        <taxon>Veillonellaceae</taxon>
        <taxon>Megasphaera</taxon>
    </lineage>
</organism>